<evidence type="ECO:0000313" key="1">
    <source>
        <dbReference type="EMBL" id="GLR27247.1"/>
    </source>
</evidence>
<dbReference type="Proteomes" id="UP001156664">
    <property type="component" value="Unassembled WGS sequence"/>
</dbReference>
<accession>A0ABQ5YUV8</accession>
<organism evidence="1 2">
    <name type="scientific">Limnobacter litoralis</name>
    <dbReference type="NCBI Taxonomy" id="481366"/>
    <lineage>
        <taxon>Bacteria</taxon>
        <taxon>Pseudomonadati</taxon>
        <taxon>Pseudomonadota</taxon>
        <taxon>Betaproteobacteria</taxon>
        <taxon>Burkholderiales</taxon>
        <taxon>Burkholderiaceae</taxon>
        <taxon>Limnobacter</taxon>
    </lineage>
</organism>
<protein>
    <recommendedName>
        <fullName evidence="3">Metalloprotease</fullName>
    </recommendedName>
</protein>
<keyword evidence="2" id="KW-1185">Reference proteome</keyword>
<sequence length="222" mass="24108">MFSFLLSLSLGFGAISQRDLPVDRVEKIAHEVIANLKADNPSIDPTLVVTRRPEPTPLGAMAYSNGSCALIINTTDEAWAQWGRFINSDNTSKWDEIIAASIAHEVGHCMEEGKRFTSNYEITGDTLRALGGVNTAMGGSPSVVFKQELFADAIAVLYAKAHFGEDSQYIVDNLIQSRARFGHDDPSHNTSRELTAFAMADDAVAPQNATGTNAVKLLEQIH</sequence>
<dbReference type="EMBL" id="BSOJ01000028">
    <property type="protein sequence ID" value="GLR27247.1"/>
    <property type="molecule type" value="Genomic_DNA"/>
</dbReference>
<proteinExistence type="predicted"/>
<name>A0ABQ5YUV8_9BURK</name>
<gene>
    <name evidence="1" type="ORF">GCM10007875_23380</name>
</gene>
<comment type="caution">
    <text evidence="1">The sequence shown here is derived from an EMBL/GenBank/DDBJ whole genome shotgun (WGS) entry which is preliminary data.</text>
</comment>
<evidence type="ECO:0008006" key="3">
    <source>
        <dbReference type="Google" id="ProtNLM"/>
    </source>
</evidence>
<reference evidence="2" key="1">
    <citation type="journal article" date="2019" name="Int. J. Syst. Evol. Microbiol.">
        <title>The Global Catalogue of Microorganisms (GCM) 10K type strain sequencing project: providing services to taxonomists for standard genome sequencing and annotation.</title>
        <authorList>
            <consortium name="The Broad Institute Genomics Platform"/>
            <consortium name="The Broad Institute Genome Sequencing Center for Infectious Disease"/>
            <person name="Wu L."/>
            <person name="Ma J."/>
        </authorList>
    </citation>
    <scope>NUCLEOTIDE SEQUENCE [LARGE SCALE GENOMIC DNA]</scope>
    <source>
        <strain evidence="2">NBRC 105857</strain>
    </source>
</reference>
<dbReference type="RefSeq" id="WP_284281986.1">
    <property type="nucleotide sequence ID" value="NZ_BSOJ01000028.1"/>
</dbReference>
<evidence type="ECO:0000313" key="2">
    <source>
        <dbReference type="Proteomes" id="UP001156664"/>
    </source>
</evidence>